<feature type="compositionally biased region" description="Basic and acidic residues" evidence="1">
    <location>
        <begin position="56"/>
        <end position="77"/>
    </location>
</feature>
<sequence length="182" mass="20163">MLDPTCCLRSKFQIFLRRVLNDDPDVEISHWGDLNYYTSMVAGNPTLMLINQLREDNRKGKLDPHNTLRPPRRENSTRTHVRAPNGSNSACPPTVATINSTWKIMFAMVEGNQDATADDNAIDDVDAFKIFERLGTCFGLPVMPKVGRKVRCSMKANTGSQKGSTKADMGASLMAAAIYVEP</sequence>
<dbReference type="Gramene" id="KZM86313">
    <property type="protein sequence ID" value="KZM86313"/>
    <property type="gene ID" value="DCAR_023447"/>
</dbReference>
<evidence type="ECO:0000313" key="2">
    <source>
        <dbReference type="EMBL" id="WOH07471.1"/>
    </source>
</evidence>
<proteinExistence type="predicted"/>
<organism evidence="2 3">
    <name type="scientific">Daucus carota subsp. sativus</name>
    <name type="common">Carrot</name>
    <dbReference type="NCBI Taxonomy" id="79200"/>
    <lineage>
        <taxon>Eukaryota</taxon>
        <taxon>Viridiplantae</taxon>
        <taxon>Streptophyta</taxon>
        <taxon>Embryophyta</taxon>
        <taxon>Tracheophyta</taxon>
        <taxon>Spermatophyta</taxon>
        <taxon>Magnoliopsida</taxon>
        <taxon>eudicotyledons</taxon>
        <taxon>Gunneridae</taxon>
        <taxon>Pentapetalae</taxon>
        <taxon>asterids</taxon>
        <taxon>campanulids</taxon>
        <taxon>Apiales</taxon>
        <taxon>Apiaceae</taxon>
        <taxon>Apioideae</taxon>
        <taxon>Scandiceae</taxon>
        <taxon>Daucinae</taxon>
        <taxon>Daucus</taxon>
        <taxon>Daucus sect. Daucus</taxon>
    </lineage>
</organism>
<gene>
    <name evidence="2" type="ORF">DCAR_0726901</name>
</gene>
<reference evidence="2" key="2">
    <citation type="submission" date="2022-03" db="EMBL/GenBank/DDBJ databases">
        <title>Draft title - Genomic analysis of global carrot germplasm unveils the trajectory of domestication and the origin of high carotenoid orange carrot.</title>
        <authorList>
            <person name="Iorizzo M."/>
            <person name="Ellison S."/>
            <person name="Senalik D."/>
            <person name="Macko-Podgorni A."/>
            <person name="Grzebelus D."/>
            <person name="Bostan H."/>
            <person name="Rolling W."/>
            <person name="Curaba J."/>
            <person name="Simon P."/>
        </authorList>
    </citation>
    <scope>NUCLEOTIDE SEQUENCE</scope>
    <source>
        <tissue evidence="2">Leaf</tissue>
    </source>
</reference>
<keyword evidence="3" id="KW-1185">Reference proteome</keyword>
<evidence type="ECO:0000256" key="1">
    <source>
        <dbReference type="SAM" id="MobiDB-lite"/>
    </source>
</evidence>
<feature type="region of interest" description="Disordered" evidence="1">
    <location>
        <begin position="56"/>
        <end position="91"/>
    </location>
</feature>
<dbReference type="EMBL" id="CP093349">
    <property type="protein sequence ID" value="WOH07471.1"/>
    <property type="molecule type" value="Genomic_DNA"/>
</dbReference>
<evidence type="ECO:0000313" key="3">
    <source>
        <dbReference type="Proteomes" id="UP000077755"/>
    </source>
</evidence>
<dbReference type="AlphaFoldDB" id="A0A161X1X1"/>
<name>A0A161X1X1_DAUCS</name>
<dbReference type="Proteomes" id="UP000077755">
    <property type="component" value="Chromosome 7"/>
</dbReference>
<reference evidence="2" key="1">
    <citation type="journal article" date="2016" name="Nat. Genet.">
        <title>A high-quality carrot genome assembly provides new insights into carotenoid accumulation and asterid genome evolution.</title>
        <authorList>
            <person name="Iorizzo M."/>
            <person name="Ellison S."/>
            <person name="Senalik D."/>
            <person name="Zeng P."/>
            <person name="Satapoomin P."/>
            <person name="Huang J."/>
            <person name="Bowman M."/>
            <person name="Iovene M."/>
            <person name="Sanseverino W."/>
            <person name="Cavagnaro P."/>
            <person name="Yildiz M."/>
            <person name="Macko-Podgorni A."/>
            <person name="Moranska E."/>
            <person name="Grzebelus E."/>
            <person name="Grzebelus D."/>
            <person name="Ashrafi H."/>
            <person name="Zheng Z."/>
            <person name="Cheng S."/>
            <person name="Spooner D."/>
            <person name="Van Deynze A."/>
            <person name="Simon P."/>
        </authorList>
    </citation>
    <scope>NUCLEOTIDE SEQUENCE</scope>
    <source>
        <tissue evidence="2">Leaf</tissue>
    </source>
</reference>
<accession>A0A161X1X1</accession>
<protein>
    <submittedName>
        <fullName evidence="2">Uncharacterized protein</fullName>
    </submittedName>
</protein>